<evidence type="ECO:0000313" key="2">
    <source>
        <dbReference type="Proteomes" id="UP000324831"/>
    </source>
</evidence>
<name>A0A478FT89_9MOLU</name>
<dbReference type="EMBL" id="BIMN01000002">
    <property type="protein sequence ID" value="GCE63606.1"/>
    <property type="molecule type" value="Genomic_DNA"/>
</dbReference>
<comment type="caution">
    <text evidence="1">The sequence shown here is derived from an EMBL/GenBank/DDBJ whole genome shotgun (WGS) entry which is preliminary data.</text>
</comment>
<dbReference type="Proteomes" id="UP000324831">
    <property type="component" value="Unassembled WGS sequence"/>
</dbReference>
<dbReference type="AlphaFoldDB" id="A0A478FT89"/>
<sequence>MLTETKITLTVAAAGSNSALVVSINELLKFYFFGSPTEEVVEITENQIFKSVKTSRTRTQTVSPTKSSNFDLRKSNNPNTVIGDRYYKRHKGYFINHLQKYVNSLVAWESTNREWWIEAYEQRKYIIQNQNFNPYVQITGGYDSENYWWAKNLHMNQFCENAYSSRTYFQKHKDQFWLMCTIDGKNPENDDSFGISNATKANFKKGAELEESITYLTLNQAKKTGIINKEIKNKDNFVVYDYSPEWWNWSYTYRFLADKADEKSEFPLSSRFLKASSGWNSELNATTALNVICKDFYEQNDTTSQDEIDDAWRYCSDIGKSSQ</sequence>
<accession>A0A478FT89</accession>
<proteinExistence type="predicted"/>
<evidence type="ECO:0000313" key="1">
    <source>
        <dbReference type="EMBL" id="GCE63606.1"/>
    </source>
</evidence>
<reference evidence="1 2" key="1">
    <citation type="submission" date="2019-01" db="EMBL/GenBank/DDBJ databases">
        <title>Draft genome sequences of Candidatus Mycoplasma haemohominis SWG34-3 identified from a patient with pyrexia, anemia and liver dysfunction.</title>
        <authorList>
            <person name="Sekizuka T."/>
            <person name="Hattori N."/>
            <person name="Katano H."/>
            <person name="Takuma T."/>
            <person name="Ito T."/>
            <person name="Arai N."/>
            <person name="Yanai R."/>
            <person name="Ishii S."/>
            <person name="Miura Y."/>
            <person name="Tokunaga T."/>
            <person name="Watanabe H."/>
            <person name="Nomura N."/>
            <person name="Eguchi J."/>
            <person name="Arai T."/>
            <person name="Hasegawa H."/>
            <person name="Nakamaki T."/>
            <person name="Wakita T."/>
            <person name="Niki Y."/>
            <person name="Kuroda M."/>
        </authorList>
    </citation>
    <scope>NUCLEOTIDE SEQUENCE [LARGE SCALE GENOMIC DNA]</scope>
    <source>
        <strain evidence="1">SWG34-3</strain>
    </source>
</reference>
<organism evidence="1 2">
    <name type="scientific">Candidatus Mycoplasma haematohominis</name>
    <dbReference type="NCBI Taxonomy" id="1494318"/>
    <lineage>
        <taxon>Bacteria</taxon>
        <taxon>Bacillati</taxon>
        <taxon>Mycoplasmatota</taxon>
        <taxon>Mollicutes</taxon>
        <taxon>Mycoplasmataceae</taxon>
        <taxon>Mycoplasma</taxon>
    </lineage>
</organism>
<gene>
    <name evidence="1" type="ORF">MHSWG343_06030</name>
</gene>
<protein>
    <submittedName>
        <fullName evidence="1">Uncharacterized protein</fullName>
    </submittedName>
</protein>